<evidence type="ECO:0000313" key="20">
    <source>
        <dbReference type="EMBL" id="MXN64401.1"/>
    </source>
</evidence>
<feature type="domain" description="Isopropylmalate dehydrogenase-like" evidence="19">
    <location>
        <begin position="18"/>
        <end position="369"/>
    </location>
</feature>
<dbReference type="SUPFAM" id="SSF53659">
    <property type="entry name" value="Isocitrate/Isopropylmalate dehydrogenase-like"/>
    <property type="match status" value="1"/>
</dbReference>
<dbReference type="GO" id="GO:0003862">
    <property type="term" value="F:3-isopropylmalate dehydrogenase activity"/>
    <property type="evidence" value="ECO:0007669"/>
    <property type="project" value="UniProtKB-EC"/>
</dbReference>
<evidence type="ECO:0000256" key="3">
    <source>
        <dbReference type="ARBA" id="ARBA00001946"/>
    </source>
</evidence>
<organism evidence="20 21">
    <name type="scientific">Stappia sediminis</name>
    <dbReference type="NCBI Taxonomy" id="2692190"/>
    <lineage>
        <taxon>Bacteria</taxon>
        <taxon>Pseudomonadati</taxon>
        <taxon>Pseudomonadota</taxon>
        <taxon>Alphaproteobacteria</taxon>
        <taxon>Hyphomicrobiales</taxon>
        <taxon>Stappiaceae</taxon>
        <taxon>Stappia</taxon>
    </lineage>
</organism>
<evidence type="ECO:0000256" key="2">
    <source>
        <dbReference type="ARBA" id="ARBA00001936"/>
    </source>
</evidence>
<dbReference type="PROSITE" id="PS00470">
    <property type="entry name" value="IDH_IMDH"/>
    <property type="match status" value="1"/>
</dbReference>
<evidence type="ECO:0000256" key="17">
    <source>
        <dbReference type="ARBA" id="ARBA00030010"/>
    </source>
</evidence>
<comment type="subunit">
    <text evidence="6">Homodimer.</text>
</comment>
<dbReference type="PANTHER" id="PTHR42979:SF1">
    <property type="entry name" value="3-ISOPROPYLMALATE DEHYDROGENASE"/>
    <property type="match status" value="1"/>
</dbReference>
<evidence type="ECO:0000256" key="8">
    <source>
        <dbReference type="ARBA" id="ARBA00019276"/>
    </source>
</evidence>
<reference evidence="20 21" key="1">
    <citation type="submission" date="2019-12" db="EMBL/GenBank/DDBJ databases">
        <authorList>
            <person name="Li M."/>
        </authorList>
    </citation>
    <scope>NUCLEOTIDE SEQUENCE [LARGE SCALE GENOMIC DNA]</scope>
    <source>
        <strain evidence="20 21">GBMRC 2046</strain>
    </source>
</reference>
<keyword evidence="12" id="KW-0460">Magnesium</keyword>
<dbReference type="GO" id="GO:0009098">
    <property type="term" value="P:L-leucine biosynthetic process"/>
    <property type="evidence" value="ECO:0007669"/>
    <property type="project" value="UniProtKB-KW"/>
</dbReference>
<evidence type="ECO:0000256" key="5">
    <source>
        <dbReference type="ARBA" id="ARBA00008319"/>
    </source>
</evidence>
<protein>
    <recommendedName>
        <fullName evidence="8">3-isopropylmalate dehydrogenase</fullName>
        <ecNumber evidence="7">1.1.1.85</ecNumber>
    </recommendedName>
    <alternativeName>
        <fullName evidence="18">3-IPM-DH</fullName>
    </alternativeName>
    <alternativeName>
        <fullName evidence="17">Beta-IPM dehydrogenase</fullName>
    </alternativeName>
</protein>
<keyword evidence="10" id="KW-0028">Amino-acid biosynthesis</keyword>
<keyword evidence="16" id="KW-0100">Branched-chain amino acid biosynthesis</keyword>
<evidence type="ECO:0000256" key="7">
    <source>
        <dbReference type="ARBA" id="ARBA00013101"/>
    </source>
</evidence>
<evidence type="ECO:0000256" key="4">
    <source>
        <dbReference type="ARBA" id="ARBA00004762"/>
    </source>
</evidence>
<dbReference type="SMART" id="SM01329">
    <property type="entry name" value="Iso_dh"/>
    <property type="match status" value="1"/>
</dbReference>
<dbReference type="GO" id="GO:0005829">
    <property type="term" value="C:cytosol"/>
    <property type="evidence" value="ECO:0007669"/>
    <property type="project" value="TreeGrafter"/>
</dbReference>
<evidence type="ECO:0000256" key="10">
    <source>
        <dbReference type="ARBA" id="ARBA00022605"/>
    </source>
</evidence>
<keyword evidence="9" id="KW-0432">Leucine biosynthesis</keyword>
<dbReference type="GO" id="GO:0000287">
    <property type="term" value="F:magnesium ion binding"/>
    <property type="evidence" value="ECO:0007669"/>
    <property type="project" value="InterPro"/>
</dbReference>
<keyword evidence="14" id="KW-0520">NAD</keyword>
<comment type="pathway">
    <text evidence="4">Amino-acid biosynthesis; L-leucine biosynthesis; L-leucine from 3-methyl-2-oxobutanoate: step 3/4.</text>
</comment>
<keyword evidence="11" id="KW-0479">Metal-binding</keyword>
<keyword evidence="21" id="KW-1185">Reference proteome</keyword>
<dbReference type="AlphaFoldDB" id="A0A7X3LSR7"/>
<evidence type="ECO:0000256" key="16">
    <source>
        <dbReference type="ARBA" id="ARBA00023304"/>
    </source>
</evidence>
<evidence type="ECO:0000256" key="9">
    <source>
        <dbReference type="ARBA" id="ARBA00022430"/>
    </source>
</evidence>
<evidence type="ECO:0000259" key="19">
    <source>
        <dbReference type="SMART" id="SM01329"/>
    </source>
</evidence>
<comment type="catalytic activity">
    <reaction evidence="1">
        <text>(2R,3S)-3-isopropylmalate + NAD(+) = 4-methyl-2-oxopentanoate + CO2 + NADH</text>
        <dbReference type="Rhea" id="RHEA:32271"/>
        <dbReference type="ChEBI" id="CHEBI:16526"/>
        <dbReference type="ChEBI" id="CHEBI:17865"/>
        <dbReference type="ChEBI" id="CHEBI:35121"/>
        <dbReference type="ChEBI" id="CHEBI:57540"/>
        <dbReference type="ChEBI" id="CHEBI:57945"/>
        <dbReference type="EC" id="1.1.1.85"/>
    </reaction>
</comment>
<evidence type="ECO:0000256" key="6">
    <source>
        <dbReference type="ARBA" id="ARBA00011738"/>
    </source>
</evidence>
<dbReference type="Proteomes" id="UP000433101">
    <property type="component" value="Unassembled WGS sequence"/>
</dbReference>
<dbReference type="EMBL" id="WUMV01000002">
    <property type="protein sequence ID" value="MXN64401.1"/>
    <property type="molecule type" value="Genomic_DNA"/>
</dbReference>
<dbReference type="InterPro" id="IPR019818">
    <property type="entry name" value="IsoCit/isopropylmalate_DH_CS"/>
</dbReference>
<evidence type="ECO:0000256" key="15">
    <source>
        <dbReference type="ARBA" id="ARBA00023211"/>
    </source>
</evidence>
<gene>
    <name evidence="20" type="ORF">GR183_05750</name>
</gene>
<name>A0A7X3LSR7_9HYPH</name>
<evidence type="ECO:0000256" key="1">
    <source>
        <dbReference type="ARBA" id="ARBA00000624"/>
    </source>
</evidence>
<comment type="cofactor">
    <cofactor evidence="2">
        <name>Mn(2+)</name>
        <dbReference type="ChEBI" id="CHEBI:29035"/>
    </cofactor>
</comment>
<evidence type="ECO:0000256" key="18">
    <source>
        <dbReference type="ARBA" id="ARBA00033138"/>
    </source>
</evidence>
<evidence type="ECO:0000256" key="11">
    <source>
        <dbReference type="ARBA" id="ARBA00022723"/>
    </source>
</evidence>
<dbReference type="GO" id="GO:0051287">
    <property type="term" value="F:NAD binding"/>
    <property type="evidence" value="ECO:0007669"/>
    <property type="project" value="InterPro"/>
</dbReference>
<keyword evidence="15" id="KW-0464">Manganese</keyword>
<evidence type="ECO:0000256" key="14">
    <source>
        <dbReference type="ARBA" id="ARBA00023027"/>
    </source>
</evidence>
<dbReference type="EC" id="1.1.1.85" evidence="7"/>
<dbReference type="Pfam" id="PF00180">
    <property type="entry name" value="Iso_dh"/>
    <property type="match status" value="1"/>
</dbReference>
<keyword evidence="13" id="KW-0560">Oxidoreductase</keyword>
<dbReference type="InterPro" id="IPR024084">
    <property type="entry name" value="IsoPropMal-DH-like_dom"/>
</dbReference>
<dbReference type="Gene3D" id="3.40.718.10">
    <property type="entry name" value="Isopropylmalate Dehydrogenase"/>
    <property type="match status" value="1"/>
</dbReference>
<evidence type="ECO:0000256" key="12">
    <source>
        <dbReference type="ARBA" id="ARBA00022842"/>
    </source>
</evidence>
<comment type="caution">
    <text evidence="20">The sequence shown here is derived from an EMBL/GenBank/DDBJ whole genome shotgun (WGS) entry which is preliminary data.</text>
</comment>
<accession>A0A7X3LSR7</accession>
<dbReference type="InterPro" id="IPR004429">
    <property type="entry name" value="Isopropylmalate_DH"/>
</dbReference>
<evidence type="ECO:0000256" key="13">
    <source>
        <dbReference type="ARBA" id="ARBA00023002"/>
    </source>
</evidence>
<comment type="cofactor">
    <cofactor evidence="3">
        <name>Mg(2+)</name>
        <dbReference type="ChEBI" id="CHEBI:18420"/>
    </cofactor>
</comment>
<dbReference type="FunFam" id="3.40.718.10:FF:000006">
    <property type="entry name" value="3-isopropylmalate dehydrogenase"/>
    <property type="match status" value="1"/>
</dbReference>
<proteinExistence type="inferred from homology"/>
<comment type="similarity">
    <text evidence="5">Belongs to the isocitrate and isopropylmalate dehydrogenases family. LeuB type 1 subfamily.</text>
</comment>
<evidence type="ECO:0000313" key="21">
    <source>
        <dbReference type="Proteomes" id="UP000433101"/>
    </source>
</evidence>
<sequence>MTGKGAQKRPTSNEKTFEIAVFDGDGIGPEIMRPTLDILGEVAGSSGTFGFEFQSLPAGAGHYRDHGIALPQSSLDAAREADAILLSAMGLPDIRYPDGTEIAPQIELRFALELFAGVRPVYLRPGQGSPLRIADKGGVDFVIIRESTEGLFASHGKGEVIRDEEARETMVITRGVSEKLFDFTFALARQRKESGKGPGRVHCVDKANVFQAFAFFRKIFLERAELNPDIEAQCAYVDAAALWMVQRPQMFDVIVTENMFGDILSDLGAGIMGSLGLAPSADIGSEHAVFQPCHGTAPDIAGRNIANPLAMILSAAMMLDWLGREHGLEEMVTAADALNEAVTTVLSSGECLTPDLGGSATTGEVAEAVLAAYRNGSPA</sequence>
<dbReference type="PANTHER" id="PTHR42979">
    <property type="entry name" value="3-ISOPROPYLMALATE DEHYDROGENASE"/>
    <property type="match status" value="1"/>
</dbReference>